<dbReference type="WBParaSite" id="ES5_v2.g20385.t1">
    <property type="protein sequence ID" value="ES5_v2.g20385.t1"/>
    <property type="gene ID" value="ES5_v2.g20385"/>
</dbReference>
<protein>
    <submittedName>
        <fullName evidence="2">Uncharacterized protein</fullName>
    </submittedName>
</protein>
<name>A0AC34FUF2_9BILA</name>
<dbReference type="Proteomes" id="UP000887579">
    <property type="component" value="Unplaced"/>
</dbReference>
<sequence>MATKDGNLYFKDKQNGFVDSISDYQYSNLNKSSNCLNFGRDFKENDDIKKVKGINNSTLSLNIAAYENSIESDAIDSEGIKGKSLKVKDAKTGLNKKWGISNHFGSESIIHNPFEFPRQQDDQDGRPEMMQFRASKRLRNPNRMDLNNGGQRLWQIDTFWPLKVLSFFGIAAYNSCVLSPADICFNLRHSALLEEKIKSNEFVLEPSQTYIIKERYCIMIDIFKHQLCSTQNLTTVPNDLCLAQSREVTTMFSQLFLAIFIDFFHMIVLYRGIQHLTPTQLAIPVVQISI</sequence>
<evidence type="ECO:0000313" key="2">
    <source>
        <dbReference type="WBParaSite" id="ES5_v2.g20385.t1"/>
    </source>
</evidence>
<organism evidence="1 2">
    <name type="scientific">Panagrolaimus sp. ES5</name>
    <dbReference type="NCBI Taxonomy" id="591445"/>
    <lineage>
        <taxon>Eukaryota</taxon>
        <taxon>Metazoa</taxon>
        <taxon>Ecdysozoa</taxon>
        <taxon>Nematoda</taxon>
        <taxon>Chromadorea</taxon>
        <taxon>Rhabditida</taxon>
        <taxon>Tylenchina</taxon>
        <taxon>Panagrolaimomorpha</taxon>
        <taxon>Panagrolaimoidea</taxon>
        <taxon>Panagrolaimidae</taxon>
        <taxon>Panagrolaimus</taxon>
    </lineage>
</organism>
<reference evidence="2" key="1">
    <citation type="submission" date="2022-11" db="UniProtKB">
        <authorList>
            <consortium name="WormBaseParasite"/>
        </authorList>
    </citation>
    <scope>IDENTIFICATION</scope>
</reference>
<evidence type="ECO:0000313" key="1">
    <source>
        <dbReference type="Proteomes" id="UP000887579"/>
    </source>
</evidence>
<accession>A0AC34FUF2</accession>
<proteinExistence type="predicted"/>